<dbReference type="InterPro" id="IPR036259">
    <property type="entry name" value="MFS_trans_sf"/>
</dbReference>
<feature type="transmembrane region" description="Helical" evidence="7">
    <location>
        <begin position="116"/>
        <end position="137"/>
    </location>
</feature>
<protein>
    <submittedName>
        <fullName evidence="9">Drug resistance transporter, EmrB/QacA subfamily</fullName>
    </submittedName>
</protein>
<keyword evidence="3" id="KW-1003">Cell membrane</keyword>
<sequence length="522" mass="55678">MPSTHENRSLSAADRSSLSATRRIIITAALMVAMFLAAVEATIVNAAMPTVVSALGGLSLYSWVFSAFMLANTTTVPIYGKLADLYGRKRVFIVAVALFVGGSALCGLAGSMEQLVLFRIIQGLGAGGVLPVALTIVGDIYPFEQRARIQGWFSSMWGLAALIGPFAGGWTIDHFSWRWIFWFNLPFGLLVITIVAAFLPNRKSDKRLRIDIVGALLLMLSVFAFLFATQQMGSLGWQAPAVWLLMILAALLLLAFVLWERRESQPFLPVELFKNRIIYSSNLTAFLTGIGMFGAISFVPLFVQSVLGKSATLAGLAITPQVLGWSTASVVAGRWMLKSGYRPPILTGVTLISAAAALFIFMNAQTPYALVLGSMFILGLGLGLSMTSYIVAVQNAVDADRRGAATSSQMFARTLGGAVGVTILGAVMITRLRAQIDSFLSSRQGSLDPETIRQLREAQGITHPEGLASLPEQVAGQVSQFLSQALDSTFFTAAALSLLALASAYFLVPGGNAKSLAAGKGD</sequence>
<feature type="transmembrane region" description="Helical" evidence="7">
    <location>
        <begin position="241"/>
        <end position="259"/>
    </location>
</feature>
<feature type="transmembrane region" description="Helical" evidence="7">
    <location>
        <begin position="212"/>
        <end position="229"/>
    </location>
</feature>
<evidence type="ECO:0000313" key="9">
    <source>
        <dbReference type="EMBL" id="SFF93697.1"/>
    </source>
</evidence>
<feature type="transmembrane region" description="Helical" evidence="7">
    <location>
        <begin position="279"/>
        <end position="299"/>
    </location>
</feature>
<dbReference type="PROSITE" id="PS50850">
    <property type="entry name" value="MFS"/>
    <property type="match status" value="1"/>
</dbReference>
<dbReference type="GO" id="GO:0005886">
    <property type="term" value="C:plasma membrane"/>
    <property type="evidence" value="ECO:0007669"/>
    <property type="project" value="UniProtKB-SubCell"/>
</dbReference>
<evidence type="ECO:0000313" key="10">
    <source>
        <dbReference type="Proteomes" id="UP000198661"/>
    </source>
</evidence>
<dbReference type="InterPro" id="IPR011701">
    <property type="entry name" value="MFS"/>
</dbReference>
<dbReference type="Proteomes" id="UP000198661">
    <property type="component" value="Unassembled WGS sequence"/>
</dbReference>
<dbReference type="NCBIfam" id="TIGR00711">
    <property type="entry name" value="efflux_EmrB"/>
    <property type="match status" value="1"/>
</dbReference>
<evidence type="ECO:0000259" key="8">
    <source>
        <dbReference type="PROSITE" id="PS50850"/>
    </source>
</evidence>
<comment type="subcellular location">
    <subcellularLocation>
        <location evidence="1">Cell membrane</location>
        <topology evidence="1">Multi-pass membrane protein</topology>
    </subcellularLocation>
</comment>
<dbReference type="FunFam" id="1.20.1720.10:FF:000004">
    <property type="entry name" value="EmrB/QacA family drug resistance transporter"/>
    <property type="match status" value="1"/>
</dbReference>
<feature type="transmembrane region" description="Helical" evidence="7">
    <location>
        <begin position="60"/>
        <end position="79"/>
    </location>
</feature>
<name>A0A1I2MW38_9BACL</name>
<evidence type="ECO:0000256" key="7">
    <source>
        <dbReference type="SAM" id="Phobius"/>
    </source>
</evidence>
<feature type="transmembrane region" description="Helical" evidence="7">
    <location>
        <begin position="179"/>
        <end position="200"/>
    </location>
</feature>
<dbReference type="GO" id="GO:0022857">
    <property type="term" value="F:transmembrane transporter activity"/>
    <property type="evidence" value="ECO:0007669"/>
    <property type="project" value="InterPro"/>
</dbReference>
<evidence type="ECO:0000256" key="6">
    <source>
        <dbReference type="ARBA" id="ARBA00023136"/>
    </source>
</evidence>
<feature type="domain" description="Major facilitator superfamily (MFS) profile" evidence="8">
    <location>
        <begin position="26"/>
        <end position="512"/>
    </location>
</feature>
<evidence type="ECO:0000256" key="4">
    <source>
        <dbReference type="ARBA" id="ARBA00022692"/>
    </source>
</evidence>
<dbReference type="EMBL" id="FOOK01000009">
    <property type="protein sequence ID" value="SFF93697.1"/>
    <property type="molecule type" value="Genomic_DNA"/>
</dbReference>
<feature type="transmembrane region" description="Helical" evidence="7">
    <location>
        <begin position="24"/>
        <end position="48"/>
    </location>
</feature>
<keyword evidence="6 7" id="KW-0472">Membrane</keyword>
<dbReference type="STRING" id="201973.SAMN04488025_10960"/>
<feature type="transmembrane region" description="Helical" evidence="7">
    <location>
        <begin position="368"/>
        <end position="391"/>
    </location>
</feature>
<dbReference type="InterPro" id="IPR020846">
    <property type="entry name" value="MFS_dom"/>
</dbReference>
<feature type="transmembrane region" description="Helical" evidence="7">
    <location>
        <begin position="489"/>
        <end position="508"/>
    </location>
</feature>
<dbReference type="InterPro" id="IPR004638">
    <property type="entry name" value="EmrB-like"/>
</dbReference>
<reference evidence="9 10" key="1">
    <citation type="submission" date="2016-10" db="EMBL/GenBank/DDBJ databases">
        <authorList>
            <person name="de Groot N.N."/>
        </authorList>
    </citation>
    <scope>NUCLEOTIDE SEQUENCE [LARGE SCALE GENOMIC DNA]</scope>
    <source>
        <strain evidence="9 10">DSM 44945</strain>
    </source>
</reference>
<dbReference type="AlphaFoldDB" id="A0A1I2MW38"/>
<gene>
    <name evidence="9" type="ORF">SAMN04488025_10960</name>
</gene>
<proteinExistence type="predicted"/>
<feature type="transmembrane region" description="Helical" evidence="7">
    <location>
        <begin position="345"/>
        <end position="362"/>
    </location>
</feature>
<feature type="transmembrane region" description="Helical" evidence="7">
    <location>
        <begin position="149"/>
        <end position="167"/>
    </location>
</feature>
<feature type="transmembrane region" description="Helical" evidence="7">
    <location>
        <begin position="411"/>
        <end position="432"/>
    </location>
</feature>
<dbReference type="RefSeq" id="WP_177199035.1">
    <property type="nucleotide sequence ID" value="NZ_FOOK01000009.1"/>
</dbReference>
<keyword evidence="4 7" id="KW-0812">Transmembrane</keyword>
<evidence type="ECO:0000256" key="1">
    <source>
        <dbReference type="ARBA" id="ARBA00004651"/>
    </source>
</evidence>
<dbReference type="PANTHER" id="PTHR23501">
    <property type="entry name" value="MAJOR FACILITATOR SUPERFAMILY"/>
    <property type="match status" value="1"/>
</dbReference>
<dbReference type="SUPFAM" id="SSF103473">
    <property type="entry name" value="MFS general substrate transporter"/>
    <property type="match status" value="1"/>
</dbReference>
<keyword evidence="5 7" id="KW-1133">Transmembrane helix</keyword>
<dbReference type="Gene3D" id="1.20.1250.20">
    <property type="entry name" value="MFS general substrate transporter like domains"/>
    <property type="match status" value="1"/>
</dbReference>
<dbReference type="Pfam" id="PF07690">
    <property type="entry name" value="MFS_1"/>
    <property type="match status" value="2"/>
</dbReference>
<dbReference type="PANTHER" id="PTHR23501:SF191">
    <property type="entry name" value="VACUOLAR BASIC AMINO ACID TRANSPORTER 4"/>
    <property type="match status" value="1"/>
</dbReference>
<dbReference type="Gene3D" id="1.20.1720.10">
    <property type="entry name" value="Multidrug resistance protein D"/>
    <property type="match status" value="1"/>
</dbReference>
<evidence type="ECO:0000256" key="5">
    <source>
        <dbReference type="ARBA" id="ARBA00022989"/>
    </source>
</evidence>
<keyword evidence="2" id="KW-0813">Transport</keyword>
<keyword evidence="10" id="KW-1185">Reference proteome</keyword>
<accession>A0A1I2MW38</accession>
<evidence type="ECO:0000256" key="3">
    <source>
        <dbReference type="ARBA" id="ARBA00022475"/>
    </source>
</evidence>
<organism evidence="9 10">
    <name type="scientific">Planifilum fulgidum</name>
    <dbReference type="NCBI Taxonomy" id="201973"/>
    <lineage>
        <taxon>Bacteria</taxon>
        <taxon>Bacillati</taxon>
        <taxon>Bacillota</taxon>
        <taxon>Bacilli</taxon>
        <taxon>Bacillales</taxon>
        <taxon>Thermoactinomycetaceae</taxon>
        <taxon>Planifilum</taxon>
    </lineage>
</organism>
<dbReference type="PRINTS" id="PR01036">
    <property type="entry name" value="TCRTETB"/>
</dbReference>
<dbReference type="CDD" id="cd17502">
    <property type="entry name" value="MFS_Azr1_MDR_like"/>
    <property type="match status" value="1"/>
</dbReference>
<feature type="transmembrane region" description="Helical" evidence="7">
    <location>
        <begin position="91"/>
        <end position="110"/>
    </location>
</feature>
<feature type="transmembrane region" description="Helical" evidence="7">
    <location>
        <begin position="311"/>
        <end position="333"/>
    </location>
</feature>
<evidence type="ECO:0000256" key="2">
    <source>
        <dbReference type="ARBA" id="ARBA00022448"/>
    </source>
</evidence>